<dbReference type="RefSeq" id="WP_158765400.1">
    <property type="nucleotide sequence ID" value="NZ_CP047045.1"/>
</dbReference>
<evidence type="ECO:0000313" key="1">
    <source>
        <dbReference type="EMBL" id="QGZ94466.1"/>
    </source>
</evidence>
<dbReference type="EMBL" id="CP047045">
    <property type="protein sequence ID" value="QGZ94466.1"/>
    <property type="molecule type" value="Genomic_DNA"/>
</dbReference>
<dbReference type="InterPro" id="IPR006357">
    <property type="entry name" value="HAD-SF_hydro_IIA"/>
</dbReference>
<evidence type="ECO:0000313" key="2">
    <source>
        <dbReference type="Proteomes" id="UP000431269"/>
    </source>
</evidence>
<dbReference type="PANTHER" id="PTHR19288:SF90">
    <property type="entry name" value="OS08G0542600 PROTEIN"/>
    <property type="match status" value="1"/>
</dbReference>
<dbReference type="NCBIfam" id="TIGR01460">
    <property type="entry name" value="HAD-SF-IIA"/>
    <property type="match status" value="1"/>
</dbReference>
<dbReference type="SUPFAM" id="SSF56784">
    <property type="entry name" value="HAD-like"/>
    <property type="match status" value="1"/>
</dbReference>
<dbReference type="CDD" id="cd07525">
    <property type="entry name" value="HAD_like"/>
    <property type="match status" value="1"/>
</dbReference>
<dbReference type="InterPro" id="IPR006356">
    <property type="entry name" value="HAD-SF_hydro_IIA_hyp3"/>
</dbReference>
<dbReference type="AlphaFoldDB" id="A0A6I6MMH9"/>
<dbReference type="InterPro" id="IPR036412">
    <property type="entry name" value="HAD-like_sf"/>
</dbReference>
<dbReference type="Gene3D" id="3.40.50.1000">
    <property type="entry name" value="HAD superfamily/HAD-like"/>
    <property type="match status" value="2"/>
</dbReference>
<organism evidence="1 2">
    <name type="scientific">Terricaulis silvestris</name>
    <dbReference type="NCBI Taxonomy" id="2686094"/>
    <lineage>
        <taxon>Bacteria</taxon>
        <taxon>Pseudomonadati</taxon>
        <taxon>Pseudomonadota</taxon>
        <taxon>Alphaproteobacteria</taxon>
        <taxon>Caulobacterales</taxon>
        <taxon>Caulobacteraceae</taxon>
        <taxon>Terricaulis</taxon>
    </lineage>
</organism>
<reference evidence="2" key="1">
    <citation type="submission" date="2019-12" db="EMBL/GenBank/DDBJ databases">
        <title>Complete genome of Terracaulis silvestris 0127_4.</title>
        <authorList>
            <person name="Vieira S."/>
            <person name="Riedel T."/>
            <person name="Sproer C."/>
            <person name="Pascual J."/>
            <person name="Boedeker C."/>
            <person name="Overmann J."/>
        </authorList>
    </citation>
    <scope>NUCLEOTIDE SEQUENCE [LARGE SCALE GENOMIC DNA]</scope>
    <source>
        <strain evidence="2">0127_4</strain>
    </source>
</reference>
<sequence length="284" mass="30243">MTQIIPSLDAIADRYDAVLCDVWGVLHNGRRAYPAACAALQRFKRAGKHVILITNVPKPRGPIPGQLDHAGVPRDAWDAIVTSGDAIRAELALRAPGPMYKIGPDDYDRTLWEGLGLATAPLSAAKFVAISGLNRDDETPADYAETLREARARELDMICANPDIIVQFGDRMIWCAGAIARDYEALGGKVIMAGKPFAPIYDLAYRELEGVAGESINKSRILAIGDGVPTDLAGAQSQGLDCLFIASGMHGEALWTDGAIDVAKVDAALALEGVRAAYAMTALS</sequence>
<dbReference type="NCBIfam" id="TIGR01459">
    <property type="entry name" value="HAD-SF-IIA-hyp4"/>
    <property type="match status" value="1"/>
</dbReference>
<dbReference type="PANTHER" id="PTHR19288">
    <property type="entry name" value="4-NITROPHENYLPHOSPHATASE-RELATED"/>
    <property type="match status" value="1"/>
</dbReference>
<dbReference type="Pfam" id="PF13242">
    <property type="entry name" value="Hydrolase_like"/>
    <property type="match status" value="1"/>
</dbReference>
<dbReference type="GO" id="GO:0016791">
    <property type="term" value="F:phosphatase activity"/>
    <property type="evidence" value="ECO:0007669"/>
    <property type="project" value="TreeGrafter"/>
</dbReference>
<accession>A0A6I6MMH9</accession>
<dbReference type="Pfam" id="PF13344">
    <property type="entry name" value="Hydrolase_6"/>
    <property type="match status" value="1"/>
</dbReference>
<proteinExistence type="predicted"/>
<name>A0A6I6MMH9_9CAUL</name>
<keyword evidence="2" id="KW-1185">Reference proteome</keyword>
<dbReference type="Proteomes" id="UP000431269">
    <property type="component" value="Chromosome"/>
</dbReference>
<dbReference type="InterPro" id="IPR023214">
    <property type="entry name" value="HAD_sf"/>
</dbReference>
<keyword evidence="1" id="KW-0378">Hydrolase</keyword>
<dbReference type="GO" id="GO:0005737">
    <property type="term" value="C:cytoplasm"/>
    <property type="evidence" value="ECO:0007669"/>
    <property type="project" value="TreeGrafter"/>
</dbReference>
<dbReference type="KEGG" id="tsv:DSM104635_01285"/>
<gene>
    <name evidence="1" type="ORF">DSM104635_01285</name>
</gene>
<protein>
    <submittedName>
        <fullName evidence="1">HAD hydrolase</fullName>
    </submittedName>
</protein>